<protein>
    <submittedName>
        <fullName evidence="6">Monosaccharide ABC transporter substrate-binding protein, CUT2 family</fullName>
    </submittedName>
</protein>
<dbReference type="InterPro" id="IPR025997">
    <property type="entry name" value="SBP_2_dom"/>
</dbReference>
<reference evidence="6 7" key="1">
    <citation type="submission" date="2016-10" db="EMBL/GenBank/DDBJ databases">
        <authorList>
            <person name="de Groot N.N."/>
        </authorList>
    </citation>
    <scope>NUCLEOTIDE SEQUENCE [LARGE SCALE GENOMIC DNA]</scope>
    <source>
        <strain evidence="6 7">A52C2</strain>
    </source>
</reference>
<keyword evidence="3 4" id="KW-0732">Signal</keyword>
<dbReference type="Gene3D" id="3.40.50.2300">
    <property type="match status" value="2"/>
</dbReference>
<evidence type="ECO:0000256" key="2">
    <source>
        <dbReference type="ARBA" id="ARBA00007639"/>
    </source>
</evidence>
<dbReference type="SUPFAM" id="SSF53822">
    <property type="entry name" value="Periplasmic binding protein-like I"/>
    <property type="match status" value="1"/>
</dbReference>
<name>A0A1H9LGW6_9HYPH</name>
<evidence type="ECO:0000313" key="7">
    <source>
        <dbReference type="Proteomes" id="UP000199647"/>
    </source>
</evidence>
<dbReference type="RefSeq" id="WP_092497798.1">
    <property type="nucleotide sequence ID" value="NZ_FOFG01000011.1"/>
</dbReference>
<evidence type="ECO:0000256" key="3">
    <source>
        <dbReference type="ARBA" id="ARBA00022729"/>
    </source>
</evidence>
<dbReference type="AlphaFoldDB" id="A0A1H9LGW6"/>
<dbReference type="CDD" id="cd19966">
    <property type="entry name" value="PBP1_ABC_sugar_binding-like"/>
    <property type="match status" value="1"/>
</dbReference>
<dbReference type="InterPro" id="IPR028082">
    <property type="entry name" value="Peripla_BP_I"/>
</dbReference>
<evidence type="ECO:0000259" key="5">
    <source>
        <dbReference type="Pfam" id="PF13407"/>
    </source>
</evidence>
<comment type="similarity">
    <text evidence="2">Belongs to the bacterial solute-binding protein 2 family.</text>
</comment>
<dbReference type="PANTHER" id="PTHR46847">
    <property type="entry name" value="D-ALLOSE-BINDING PERIPLASMIC PROTEIN-RELATED"/>
    <property type="match status" value="1"/>
</dbReference>
<keyword evidence="7" id="KW-1185">Reference proteome</keyword>
<organism evidence="6 7">
    <name type="scientific">Faunimonas pinastri</name>
    <dbReference type="NCBI Taxonomy" id="1855383"/>
    <lineage>
        <taxon>Bacteria</taxon>
        <taxon>Pseudomonadati</taxon>
        <taxon>Pseudomonadota</taxon>
        <taxon>Alphaproteobacteria</taxon>
        <taxon>Hyphomicrobiales</taxon>
        <taxon>Afifellaceae</taxon>
        <taxon>Faunimonas</taxon>
    </lineage>
</organism>
<evidence type="ECO:0000313" key="6">
    <source>
        <dbReference type="EMBL" id="SER10654.1"/>
    </source>
</evidence>
<feature type="signal peptide" evidence="4">
    <location>
        <begin position="1"/>
        <end position="27"/>
    </location>
</feature>
<feature type="domain" description="Periplasmic binding protein" evidence="5">
    <location>
        <begin position="44"/>
        <end position="294"/>
    </location>
</feature>
<gene>
    <name evidence="6" type="ORF">SAMN05216548_11192</name>
</gene>
<sequence length="332" mass="34583">MLKEVCAGAAVAAGVLIATLLGGTAQAADMSCQGKNFVFFPGGSEGDSFASIVYNGAALAAQQTGCHVEYVWSDWNPELIVQQFSQAIGRSPTGIAVMGHPGDAALDPLIDRARKQGILVTTQNVDLPKAEEKYKGQGFGYVGAKNYSAGENLGDAAVKTCGLKQGDTAFVWGLLGQEARGLRTKGVIDAFKKSGVDVKYLEIADNINKDAAQGIPIFASFMAANPSIKAVVTDHGALTAMLPSYLKAAGKKPGEVCGTGFDLSAATSQGIKDGYITAVLDQQPFLQGYLSIIQLYLTSKFGFAGMDIDTGAAIIDKSNIDAVAPLTTDAIR</sequence>
<proteinExistence type="inferred from homology"/>
<comment type="subcellular location">
    <subcellularLocation>
        <location evidence="1">Cell envelope</location>
    </subcellularLocation>
</comment>
<dbReference type="GO" id="GO:0030246">
    <property type="term" value="F:carbohydrate binding"/>
    <property type="evidence" value="ECO:0007669"/>
    <property type="project" value="UniProtKB-ARBA"/>
</dbReference>
<dbReference type="PANTHER" id="PTHR46847:SF1">
    <property type="entry name" value="D-ALLOSE-BINDING PERIPLASMIC PROTEIN-RELATED"/>
    <property type="match status" value="1"/>
</dbReference>
<accession>A0A1H9LGW6</accession>
<dbReference type="Pfam" id="PF13407">
    <property type="entry name" value="Peripla_BP_4"/>
    <property type="match status" value="1"/>
</dbReference>
<dbReference type="GO" id="GO:0030313">
    <property type="term" value="C:cell envelope"/>
    <property type="evidence" value="ECO:0007669"/>
    <property type="project" value="UniProtKB-SubCell"/>
</dbReference>
<dbReference type="EMBL" id="FOFG01000011">
    <property type="protein sequence ID" value="SER10654.1"/>
    <property type="molecule type" value="Genomic_DNA"/>
</dbReference>
<dbReference type="Proteomes" id="UP000199647">
    <property type="component" value="Unassembled WGS sequence"/>
</dbReference>
<evidence type="ECO:0000256" key="4">
    <source>
        <dbReference type="SAM" id="SignalP"/>
    </source>
</evidence>
<dbReference type="OrthoDB" id="257716at2"/>
<evidence type="ECO:0000256" key="1">
    <source>
        <dbReference type="ARBA" id="ARBA00004196"/>
    </source>
</evidence>
<dbReference type="STRING" id="1855383.SAMN05216548_11192"/>
<feature type="chain" id="PRO_5011640405" evidence="4">
    <location>
        <begin position="28"/>
        <end position="332"/>
    </location>
</feature>